<dbReference type="InterPro" id="IPR000014">
    <property type="entry name" value="PAS"/>
</dbReference>
<dbReference type="InterPro" id="IPR005467">
    <property type="entry name" value="His_kinase_dom"/>
</dbReference>
<evidence type="ECO:0000256" key="6">
    <source>
        <dbReference type="ARBA" id="ARBA00022679"/>
    </source>
</evidence>
<dbReference type="GO" id="GO:0007234">
    <property type="term" value="P:osmosensory signaling via phosphorelay pathway"/>
    <property type="evidence" value="ECO:0007669"/>
    <property type="project" value="TreeGrafter"/>
</dbReference>
<dbReference type="Pfam" id="PF00512">
    <property type="entry name" value="HisKA"/>
    <property type="match status" value="1"/>
</dbReference>
<dbReference type="InterPro" id="IPR003594">
    <property type="entry name" value="HATPase_dom"/>
</dbReference>
<dbReference type="GO" id="GO:0000156">
    <property type="term" value="F:phosphorelay response regulator activity"/>
    <property type="evidence" value="ECO:0007669"/>
    <property type="project" value="TreeGrafter"/>
</dbReference>
<dbReference type="FunFam" id="3.30.565.10:FF:000023">
    <property type="entry name" value="PAS domain-containing sensor histidine kinase"/>
    <property type="match status" value="1"/>
</dbReference>
<dbReference type="SMART" id="SM00091">
    <property type="entry name" value="PAS"/>
    <property type="match status" value="1"/>
</dbReference>
<evidence type="ECO:0000256" key="8">
    <source>
        <dbReference type="ARBA" id="ARBA00022777"/>
    </source>
</evidence>
<dbReference type="STRING" id="1484053.SAMN05444274_101101"/>
<dbReference type="PANTHER" id="PTHR42878:SF15">
    <property type="entry name" value="BACTERIOPHYTOCHROME"/>
    <property type="match status" value="1"/>
</dbReference>
<dbReference type="Gene3D" id="3.40.190.10">
    <property type="entry name" value="Periplasmic binding protein-like II"/>
    <property type="match status" value="2"/>
</dbReference>
<keyword evidence="6" id="KW-0808">Transferase</keyword>
<evidence type="ECO:0000256" key="12">
    <source>
        <dbReference type="SAM" id="Phobius"/>
    </source>
</evidence>
<dbReference type="RefSeq" id="WP_139249562.1">
    <property type="nucleotide sequence ID" value="NZ_FQUM01000001.1"/>
</dbReference>
<dbReference type="PROSITE" id="PS50112">
    <property type="entry name" value="PAS"/>
    <property type="match status" value="1"/>
</dbReference>
<dbReference type="CDD" id="cd00130">
    <property type="entry name" value="PAS"/>
    <property type="match status" value="1"/>
</dbReference>
<dbReference type="SMART" id="SM00387">
    <property type="entry name" value="HATPase_c"/>
    <property type="match status" value="1"/>
</dbReference>
<dbReference type="InterPro" id="IPR036890">
    <property type="entry name" value="HATPase_C_sf"/>
</dbReference>
<keyword evidence="5" id="KW-0597">Phosphoprotein</keyword>
<keyword evidence="12" id="KW-0812">Transmembrane</keyword>
<sequence length="599" mass="68939">MEDLHGKEIVVMKGDNAEEFIRRENITDKIYTTNTFEEAFTRLAEGYYDAIIVQKITGIQLLKQMKIKTIKPLDFRLPRFRQDYCFAVQKGNEPLLSRLNEGLSIVIANDTFEEIRLKWFGPSETKQVSTGQIIKIILIILLPVSIVLILLWIIFLRREVKRRTNSLQQEIWEHKQTLNALHIHQSQLKESEARIRLLLNSTAEGIYGIDQDGNCSLINKSALQILGFENRNQVVGKNIHNLIHHTRADGSPYPAESCNIFKTFKNGEKIHNSDEVFWRTDGTSFSTEYFSYPIIEDEKVTGAVVAFWDISERKKGEMELLKLKNELEAKVALRTKELQEKVVKLDKSQKAMLFMVEDLSNITVELKKERKKLEFSNKELEAFAYSVSHDLRAPLRAINGYSNFLLEDYAKLLDDEGKRFINTIRENATKMDQLISDMLNLSRVSRASLNLSEVNMASIVKSIYNETANEKEKKQFEFCLNEIPDAVCDYSLIKQVWQNLISNALKYSSKSAEKKIEIGAEKSNNEVIYYIKDKGAGFDSKYENKLFGVFQRLHKSSEFKGTGVGLAIVQRIVVRHEGRIWAESEVDKGAVFFFSLPDK</sequence>
<dbReference type="SUPFAM" id="SSF47384">
    <property type="entry name" value="Homodimeric domain of signal transducing histidine kinase"/>
    <property type="match status" value="1"/>
</dbReference>
<keyword evidence="4" id="KW-1003">Cell membrane</keyword>
<keyword evidence="11 12" id="KW-0472">Membrane</keyword>
<dbReference type="InterPro" id="IPR035965">
    <property type="entry name" value="PAS-like_dom_sf"/>
</dbReference>
<dbReference type="Gene3D" id="3.30.450.20">
    <property type="entry name" value="PAS domain"/>
    <property type="match status" value="1"/>
</dbReference>
<dbReference type="Gene3D" id="3.30.565.10">
    <property type="entry name" value="Histidine kinase-like ATPase, C-terminal domain"/>
    <property type="match status" value="1"/>
</dbReference>
<evidence type="ECO:0000259" key="13">
    <source>
        <dbReference type="PROSITE" id="PS50109"/>
    </source>
</evidence>
<dbReference type="InterPro" id="IPR003661">
    <property type="entry name" value="HisK_dim/P_dom"/>
</dbReference>
<dbReference type="GO" id="GO:0005886">
    <property type="term" value="C:plasma membrane"/>
    <property type="evidence" value="ECO:0007669"/>
    <property type="project" value="UniProtKB-SubCell"/>
</dbReference>
<dbReference type="InterPro" id="IPR050351">
    <property type="entry name" value="BphY/WalK/GraS-like"/>
</dbReference>
<keyword evidence="10" id="KW-0902">Two-component regulatory system</keyword>
<dbReference type="EC" id="2.7.13.3" evidence="3"/>
<dbReference type="EMBL" id="FQUM01000001">
    <property type="protein sequence ID" value="SHE34111.1"/>
    <property type="molecule type" value="Genomic_DNA"/>
</dbReference>
<evidence type="ECO:0000256" key="7">
    <source>
        <dbReference type="ARBA" id="ARBA00022741"/>
    </source>
</evidence>
<evidence type="ECO:0000256" key="2">
    <source>
        <dbReference type="ARBA" id="ARBA00004236"/>
    </source>
</evidence>
<dbReference type="Pfam" id="PF13426">
    <property type="entry name" value="PAS_9"/>
    <property type="match status" value="1"/>
</dbReference>
<evidence type="ECO:0000259" key="14">
    <source>
        <dbReference type="PROSITE" id="PS50112"/>
    </source>
</evidence>
<dbReference type="SUPFAM" id="SSF55874">
    <property type="entry name" value="ATPase domain of HSP90 chaperone/DNA topoisomerase II/histidine kinase"/>
    <property type="match status" value="1"/>
</dbReference>
<dbReference type="Pfam" id="PF02518">
    <property type="entry name" value="HATPase_c"/>
    <property type="match status" value="1"/>
</dbReference>
<keyword evidence="16" id="KW-1185">Reference proteome</keyword>
<dbReference type="SUPFAM" id="SSF55785">
    <property type="entry name" value="PYP-like sensor domain (PAS domain)"/>
    <property type="match status" value="1"/>
</dbReference>
<comment type="subcellular location">
    <subcellularLocation>
        <location evidence="2">Cell membrane</location>
    </subcellularLocation>
</comment>
<dbReference type="SMART" id="SM00388">
    <property type="entry name" value="HisKA"/>
    <property type="match status" value="1"/>
</dbReference>
<evidence type="ECO:0000256" key="11">
    <source>
        <dbReference type="ARBA" id="ARBA00023136"/>
    </source>
</evidence>
<dbReference type="InterPro" id="IPR036097">
    <property type="entry name" value="HisK_dim/P_sf"/>
</dbReference>
<protein>
    <recommendedName>
        <fullName evidence="3">histidine kinase</fullName>
        <ecNumber evidence="3">2.7.13.3</ecNumber>
    </recommendedName>
</protein>
<evidence type="ECO:0000256" key="5">
    <source>
        <dbReference type="ARBA" id="ARBA00022553"/>
    </source>
</evidence>
<keyword evidence="12" id="KW-1133">Transmembrane helix</keyword>
<dbReference type="OrthoDB" id="9796457at2"/>
<keyword evidence="7" id="KW-0547">Nucleotide-binding</keyword>
<dbReference type="PANTHER" id="PTHR42878">
    <property type="entry name" value="TWO-COMPONENT HISTIDINE KINASE"/>
    <property type="match status" value="1"/>
</dbReference>
<keyword evidence="9" id="KW-0067">ATP-binding</keyword>
<evidence type="ECO:0000313" key="16">
    <source>
        <dbReference type="Proteomes" id="UP000184164"/>
    </source>
</evidence>
<dbReference type="InterPro" id="IPR004358">
    <property type="entry name" value="Sig_transdc_His_kin-like_C"/>
</dbReference>
<dbReference type="GO" id="GO:0030295">
    <property type="term" value="F:protein kinase activator activity"/>
    <property type="evidence" value="ECO:0007669"/>
    <property type="project" value="TreeGrafter"/>
</dbReference>
<evidence type="ECO:0000256" key="10">
    <source>
        <dbReference type="ARBA" id="ARBA00023012"/>
    </source>
</evidence>
<feature type="domain" description="PAS" evidence="14">
    <location>
        <begin position="191"/>
        <end position="244"/>
    </location>
</feature>
<dbReference type="Proteomes" id="UP000184164">
    <property type="component" value="Unassembled WGS sequence"/>
</dbReference>
<evidence type="ECO:0000256" key="4">
    <source>
        <dbReference type="ARBA" id="ARBA00022475"/>
    </source>
</evidence>
<evidence type="ECO:0000256" key="3">
    <source>
        <dbReference type="ARBA" id="ARBA00012438"/>
    </source>
</evidence>
<name>A0A1M4SPJ3_9BACT</name>
<dbReference type="PROSITE" id="PS50109">
    <property type="entry name" value="HIS_KIN"/>
    <property type="match status" value="1"/>
</dbReference>
<dbReference type="SUPFAM" id="SSF53850">
    <property type="entry name" value="Periplasmic binding protein-like II"/>
    <property type="match status" value="1"/>
</dbReference>
<dbReference type="CDD" id="cd00082">
    <property type="entry name" value="HisKA"/>
    <property type="match status" value="1"/>
</dbReference>
<accession>A0A1M4SPJ3</accession>
<feature type="domain" description="Histidine kinase" evidence="13">
    <location>
        <begin position="386"/>
        <end position="599"/>
    </location>
</feature>
<organism evidence="15 16">
    <name type="scientific">Mariniphaga anaerophila</name>
    <dbReference type="NCBI Taxonomy" id="1484053"/>
    <lineage>
        <taxon>Bacteria</taxon>
        <taxon>Pseudomonadati</taxon>
        <taxon>Bacteroidota</taxon>
        <taxon>Bacteroidia</taxon>
        <taxon>Marinilabiliales</taxon>
        <taxon>Prolixibacteraceae</taxon>
        <taxon>Mariniphaga</taxon>
    </lineage>
</organism>
<evidence type="ECO:0000313" key="15">
    <source>
        <dbReference type="EMBL" id="SHE34111.1"/>
    </source>
</evidence>
<evidence type="ECO:0000256" key="1">
    <source>
        <dbReference type="ARBA" id="ARBA00000085"/>
    </source>
</evidence>
<keyword evidence="8" id="KW-0418">Kinase</keyword>
<dbReference type="GO" id="GO:0000155">
    <property type="term" value="F:phosphorelay sensor kinase activity"/>
    <property type="evidence" value="ECO:0007669"/>
    <property type="project" value="InterPro"/>
</dbReference>
<feature type="transmembrane region" description="Helical" evidence="12">
    <location>
        <begin position="133"/>
        <end position="156"/>
    </location>
</feature>
<comment type="catalytic activity">
    <reaction evidence="1">
        <text>ATP + protein L-histidine = ADP + protein N-phospho-L-histidine.</text>
        <dbReference type="EC" id="2.7.13.3"/>
    </reaction>
</comment>
<proteinExistence type="predicted"/>
<evidence type="ECO:0000256" key="9">
    <source>
        <dbReference type="ARBA" id="ARBA00022840"/>
    </source>
</evidence>
<dbReference type="GO" id="GO:0005524">
    <property type="term" value="F:ATP binding"/>
    <property type="evidence" value="ECO:0007669"/>
    <property type="project" value="UniProtKB-KW"/>
</dbReference>
<reference evidence="15 16" key="1">
    <citation type="submission" date="2016-11" db="EMBL/GenBank/DDBJ databases">
        <authorList>
            <person name="Jaros S."/>
            <person name="Januszkiewicz K."/>
            <person name="Wedrychowicz H."/>
        </authorList>
    </citation>
    <scope>NUCLEOTIDE SEQUENCE [LARGE SCALE GENOMIC DNA]</scope>
    <source>
        <strain evidence="15 16">DSM 26910</strain>
    </source>
</reference>
<gene>
    <name evidence="15" type="ORF">SAMN05444274_101101</name>
</gene>
<dbReference type="PRINTS" id="PR00344">
    <property type="entry name" value="BCTRLSENSOR"/>
</dbReference>
<dbReference type="NCBIfam" id="TIGR00229">
    <property type="entry name" value="sensory_box"/>
    <property type="match status" value="1"/>
</dbReference>
<dbReference type="Gene3D" id="1.10.287.130">
    <property type="match status" value="1"/>
</dbReference>
<dbReference type="AlphaFoldDB" id="A0A1M4SPJ3"/>